<dbReference type="AlphaFoldDB" id="A0A0F9QKW0"/>
<gene>
    <name evidence="1" type="ORF">LCGC14_0690020</name>
</gene>
<name>A0A0F9QKW0_9ZZZZ</name>
<sequence>MLTIIYSYYNSSKALGIQIDNWSQYPIELMKELHFILIDDCSDSKADLKINFPINLTLMKVTDDI</sequence>
<accession>A0A0F9QKW0</accession>
<reference evidence="1" key="1">
    <citation type="journal article" date="2015" name="Nature">
        <title>Complex archaea that bridge the gap between prokaryotes and eukaryotes.</title>
        <authorList>
            <person name="Spang A."/>
            <person name="Saw J.H."/>
            <person name="Jorgensen S.L."/>
            <person name="Zaremba-Niedzwiedzka K."/>
            <person name="Martijn J."/>
            <person name="Lind A.E."/>
            <person name="van Eijk R."/>
            <person name="Schleper C."/>
            <person name="Guy L."/>
            <person name="Ettema T.J."/>
        </authorList>
    </citation>
    <scope>NUCLEOTIDE SEQUENCE</scope>
</reference>
<feature type="non-terminal residue" evidence="1">
    <location>
        <position position="65"/>
    </location>
</feature>
<comment type="caution">
    <text evidence="1">The sequence shown here is derived from an EMBL/GenBank/DDBJ whole genome shotgun (WGS) entry which is preliminary data.</text>
</comment>
<evidence type="ECO:0000313" key="1">
    <source>
        <dbReference type="EMBL" id="KKN44760.1"/>
    </source>
</evidence>
<protein>
    <submittedName>
        <fullName evidence="1">Uncharacterized protein</fullName>
    </submittedName>
</protein>
<organism evidence="1">
    <name type="scientific">marine sediment metagenome</name>
    <dbReference type="NCBI Taxonomy" id="412755"/>
    <lineage>
        <taxon>unclassified sequences</taxon>
        <taxon>metagenomes</taxon>
        <taxon>ecological metagenomes</taxon>
    </lineage>
</organism>
<proteinExistence type="predicted"/>
<dbReference type="EMBL" id="LAZR01001432">
    <property type="protein sequence ID" value="KKN44760.1"/>
    <property type="molecule type" value="Genomic_DNA"/>
</dbReference>